<organism evidence="5 6">
    <name type="scientific">Rhynchospora breviuscula</name>
    <dbReference type="NCBI Taxonomy" id="2022672"/>
    <lineage>
        <taxon>Eukaryota</taxon>
        <taxon>Viridiplantae</taxon>
        <taxon>Streptophyta</taxon>
        <taxon>Embryophyta</taxon>
        <taxon>Tracheophyta</taxon>
        <taxon>Spermatophyta</taxon>
        <taxon>Magnoliopsida</taxon>
        <taxon>Liliopsida</taxon>
        <taxon>Poales</taxon>
        <taxon>Cyperaceae</taxon>
        <taxon>Cyperoideae</taxon>
        <taxon>Rhynchosporeae</taxon>
        <taxon>Rhynchospora</taxon>
    </lineage>
</organism>
<evidence type="ECO:0000256" key="1">
    <source>
        <dbReference type="ARBA" id="ARBA00022723"/>
    </source>
</evidence>
<evidence type="ECO:0000259" key="4">
    <source>
        <dbReference type="SMART" id="SM00249"/>
    </source>
</evidence>
<dbReference type="Gene3D" id="3.30.40.10">
    <property type="entry name" value="Zinc/RING finger domain, C3HC4 (zinc finger)"/>
    <property type="match status" value="2"/>
</dbReference>
<dbReference type="CDD" id="cd15565">
    <property type="entry name" value="PHD2_NSD"/>
    <property type="match status" value="1"/>
</dbReference>
<accession>A0A9Q0D034</accession>
<dbReference type="PANTHER" id="PTHR46235">
    <property type="entry name" value="PHD FINGER-CONTAINING PROTEIN DDB_G0268158"/>
    <property type="match status" value="1"/>
</dbReference>
<keyword evidence="2" id="KW-0863">Zinc-finger</keyword>
<evidence type="ECO:0000256" key="2">
    <source>
        <dbReference type="ARBA" id="ARBA00022771"/>
    </source>
</evidence>
<dbReference type="InterPro" id="IPR055198">
    <property type="entry name" value="NSD_PHD"/>
</dbReference>
<feature type="domain" description="Zinc finger PHD-type" evidence="4">
    <location>
        <begin position="72"/>
        <end position="137"/>
    </location>
</feature>
<dbReference type="SMART" id="SM00249">
    <property type="entry name" value="PHD"/>
    <property type="match status" value="3"/>
</dbReference>
<proteinExistence type="predicted"/>
<dbReference type="GO" id="GO:0008270">
    <property type="term" value="F:zinc ion binding"/>
    <property type="evidence" value="ECO:0007669"/>
    <property type="project" value="UniProtKB-KW"/>
</dbReference>
<feature type="domain" description="Zinc finger PHD-type" evidence="4">
    <location>
        <begin position="138"/>
        <end position="203"/>
    </location>
</feature>
<dbReference type="InterPro" id="IPR001965">
    <property type="entry name" value="Znf_PHD"/>
</dbReference>
<dbReference type="InterPro" id="IPR058939">
    <property type="entry name" value="Mtase_EDM2"/>
</dbReference>
<sequence>MTAYGKDDRAFDWVCAICDNGGDILSCRGKCLRSFHPTPDPTLGCETLNLTAAQVKEMRIFLCDNCRYEKHQCYACGILGLSAGPNREVYICGSLDCGLHYHPNCVAKLLHCNDEVKVVQLVEKIKEGDVFKCPRHLCHICRGWEDKKIEDLQFAICRRCPISYHRRCLPREIIFEDKDEDNLRRAWDDLLPDRILIYCMKHKIDNDLGTPLRNHLQFPPVDRSRLTANQGNKFKLVDVSKSNHTSSAKKKLRIPERRVQTGGSKVLAFGERQKVSKIASVAEARTPRISCPHISERQDLKSACTAEARLPTSSFSHIRVRQVLKTSSVAEARVPRSSFPIISETTENNMRALLEEQSSFVTIDMVRTRLKMPSTYHTSHLGIESISEEEVIEAVEVLYHTSHLGIESISEEEVIEAVESANAALSNLQTLDGNTEEAKAICPPETLFKINNWRTKLNVYLAPFIHGSRYTSFGRHFTKVDKLMEIVDRLHWYVQDGDMVVDFCCGSNDFSILMRDKLTSAGKKCLFKNFDLQQPKNDFSFEKRDWMTVEPKELPDGDRLIMGLNPPFGVKARLANKFINKALEFKPKILILIVPKETERLDKRHEYDLVWHDPCLLSGKSFYLPGSVDDEHSQMEQWNNRPPPLYLWSRRDWAPLHREIANKCGHLFGENILPYEELNFKTKAVPNQLYNCSSEEEEENTDVYEKSQRLRVKEGNIREFPPLSPLAIPPVMETGGQINNNEHDTCDDSGFLSDMSISPDAKSCSRGQDDGLIAGLKTGPSATWCKNFMPKVGPSNPVGFGGWWDEGYPPLK</sequence>
<feature type="domain" description="Zinc finger PHD-type" evidence="4">
    <location>
        <begin position="14"/>
        <end position="67"/>
    </location>
</feature>
<keyword evidence="1" id="KW-0479">Metal-binding</keyword>
<dbReference type="Pfam" id="PF22908">
    <property type="entry name" value="PHD_NSD"/>
    <property type="match status" value="1"/>
</dbReference>
<dbReference type="OrthoDB" id="21264at2759"/>
<evidence type="ECO:0000313" key="5">
    <source>
        <dbReference type="EMBL" id="KAJ1703358.1"/>
    </source>
</evidence>
<dbReference type="AlphaFoldDB" id="A0A9Q0D034"/>
<name>A0A9Q0D034_9POAL</name>
<dbReference type="Proteomes" id="UP001151287">
    <property type="component" value="Unassembled WGS sequence"/>
</dbReference>
<dbReference type="Pfam" id="PF26055">
    <property type="entry name" value="Mtase_EDM2"/>
    <property type="match status" value="1"/>
</dbReference>
<keyword evidence="6" id="KW-1185">Reference proteome</keyword>
<dbReference type="InterPro" id="IPR013083">
    <property type="entry name" value="Znf_RING/FYVE/PHD"/>
</dbReference>
<gene>
    <name evidence="5" type="ORF">LUZ63_003137</name>
</gene>
<dbReference type="PANTHER" id="PTHR46235:SF20">
    <property type="entry name" value="PROTEIN ENHANCED DOWNY MILDEW 2"/>
    <property type="match status" value="1"/>
</dbReference>
<dbReference type="EMBL" id="JAMQYH010000001">
    <property type="protein sequence ID" value="KAJ1703358.1"/>
    <property type="molecule type" value="Genomic_DNA"/>
</dbReference>
<keyword evidence="3" id="KW-0862">Zinc</keyword>
<evidence type="ECO:0000313" key="6">
    <source>
        <dbReference type="Proteomes" id="UP001151287"/>
    </source>
</evidence>
<comment type="caution">
    <text evidence="5">The sequence shown here is derived from an EMBL/GenBank/DDBJ whole genome shotgun (WGS) entry which is preliminary data.</text>
</comment>
<reference evidence="5" key="1">
    <citation type="journal article" date="2022" name="Cell">
        <title>Repeat-based holocentromeres influence genome architecture and karyotype evolution.</title>
        <authorList>
            <person name="Hofstatter P.G."/>
            <person name="Thangavel G."/>
            <person name="Lux T."/>
            <person name="Neumann P."/>
            <person name="Vondrak T."/>
            <person name="Novak P."/>
            <person name="Zhang M."/>
            <person name="Costa L."/>
            <person name="Castellani M."/>
            <person name="Scott A."/>
            <person name="Toegelov H."/>
            <person name="Fuchs J."/>
            <person name="Mata-Sucre Y."/>
            <person name="Dias Y."/>
            <person name="Vanzela A.L.L."/>
            <person name="Huettel B."/>
            <person name="Almeida C.C.S."/>
            <person name="Simkova H."/>
            <person name="Souza G."/>
            <person name="Pedrosa-Harand A."/>
            <person name="Macas J."/>
            <person name="Mayer K.F.X."/>
            <person name="Houben A."/>
            <person name="Marques A."/>
        </authorList>
    </citation>
    <scope>NUCLEOTIDE SEQUENCE</scope>
    <source>
        <strain evidence="5">RhyBre1mFocal</strain>
    </source>
</reference>
<evidence type="ECO:0000256" key="3">
    <source>
        <dbReference type="ARBA" id="ARBA00022833"/>
    </source>
</evidence>
<dbReference type="CDD" id="cd15566">
    <property type="entry name" value="PHD3_NSD"/>
    <property type="match status" value="1"/>
</dbReference>
<protein>
    <recommendedName>
        <fullName evidence="4">Zinc finger PHD-type domain-containing protein</fullName>
    </recommendedName>
</protein>